<evidence type="ECO:0000313" key="1">
    <source>
        <dbReference type="EMBL" id="MPN00417.1"/>
    </source>
</evidence>
<comment type="caution">
    <text evidence="1">The sequence shown here is derived from an EMBL/GenBank/DDBJ whole genome shotgun (WGS) entry which is preliminary data.</text>
</comment>
<protein>
    <submittedName>
        <fullName evidence="1">Uncharacterized protein</fullName>
    </submittedName>
</protein>
<dbReference type="AlphaFoldDB" id="A0A645EF64"/>
<dbReference type="EMBL" id="VSSQ01046445">
    <property type="protein sequence ID" value="MPN00417.1"/>
    <property type="molecule type" value="Genomic_DNA"/>
</dbReference>
<accession>A0A645EF64</accession>
<reference evidence="1" key="1">
    <citation type="submission" date="2019-08" db="EMBL/GenBank/DDBJ databases">
        <authorList>
            <person name="Kucharzyk K."/>
            <person name="Murdoch R.W."/>
            <person name="Higgins S."/>
            <person name="Loffler F."/>
        </authorList>
    </citation>
    <scope>NUCLEOTIDE SEQUENCE</scope>
</reference>
<sequence>MQHIVSDAISRNQRIHQQLDGGQRGFQLMGGIGYELPSFLLGFFQSLGKIIEGNGKTTHFVGGLNRYFLFVIAHIHIDDPLVDQADLMRQHTRQ</sequence>
<proteinExistence type="predicted"/>
<gene>
    <name evidence="1" type="ORF">SDC9_147612</name>
</gene>
<name>A0A645EF64_9ZZZZ</name>
<organism evidence="1">
    <name type="scientific">bioreactor metagenome</name>
    <dbReference type="NCBI Taxonomy" id="1076179"/>
    <lineage>
        <taxon>unclassified sequences</taxon>
        <taxon>metagenomes</taxon>
        <taxon>ecological metagenomes</taxon>
    </lineage>
</organism>